<dbReference type="InterPro" id="IPR044034">
    <property type="entry name" value="NAC-like_UBA"/>
</dbReference>
<dbReference type="InterPro" id="IPR029044">
    <property type="entry name" value="Nucleotide-diphossugar_trans"/>
</dbReference>
<protein>
    <recommendedName>
        <fullName evidence="6">Glycosyltransferase 2-like domain-containing protein</fullName>
    </recommendedName>
</protein>
<evidence type="ECO:0008006" key="6">
    <source>
        <dbReference type="Google" id="ProtNLM"/>
    </source>
</evidence>
<evidence type="ECO:0000256" key="1">
    <source>
        <dbReference type="SAM" id="Coils"/>
    </source>
</evidence>
<dbReference type="SUPFAM" id="SSF53448">
    <property type="entry name" value="Nucleotide-diphospho-sugar transferases"/>
    <property type="match status" value="1"/>
</dbReference>
<dbReference type="EMBL" id="MN740208">
    <property type="protein sequence ID" value="QHT93547.1"/>
    <property type="molecule type" value="Genomic_DNA"/>
</dbReference>
<feature type="domain" description="Glycosyltransferase 2-like" evidence="3">
    <location>
        <begin position="33"/>
        <end position="143"/>
    </location>
</feature>
<reference evidence="5" key="1">
    <citation type="journal article" date="2020" name="Nature">
        <title>Giant virus diversity and host interactions through global metagenomics.</title>
        <authorList>
            <person name="Schulz F."/>
            <person name="Roux S."/>
            <person name="Paez-Espino D."/>
            <person name="Jungbluth S."/>
            <person name="Walsh D.A."/>
            <person name="Denef V.J."/>
            <person name="McMahon K.D."/>
            <person name="Konstantinidis K.T."/>
            <person name="Eloe-Fadrosh E.A."/>
            <person name="Kyrpides N.C."/>
            <person name="Woyke T."/>
        </authorList>
    </citation>
    <scope>NUCLEOTIDE SEQUENCE</scope>
    <source>
        <strain evidence="5">GVMAG-M-3300024252-29</strain>
    </source>
</reference>
<proteinExistence type="predicted"/>
<name>A0A6C0INT3_9ZZZZ</name>
<keyword evidence="1" id="KW-0175">Coiled coil</keyword>
<evidence type="ECO:0000259" key="4">
    <source>
        <dbReference type="Pfam" id="PF19026"/>
    </source>
</evidence>
<evidence type="ECO:0000259" key="3">
    <source>
        <dbReference type="Pfam" id="PF00535"/>
    </source>
</evidence>
<evidence type="ECO:0000313" key="5">
    <source>
        <dbReference type="EMBL" id="QHT93547.1"/>
    </source>
</evidence>
<organism evidence="5">
    <name type="scientific">viral metagenome</name>
    <dbReference type="NCBI Taxonomy" id="1070528"/>
    <lineage>
        <taxon>unclassified sequences</taxon>
        <taxon>metagenomes</taxon>
        <taxon>organismal metagenomes</taxon>
    </lineage>
</organism>
<feature type="compositionally biased region" description="Basic residues" evidence="2">
    <location>
        <begin position="1"/>
        <end position="13"/>
    </location>
</feature>
<sequence length="621" mass="70963">MGKKPAKKNKGGKKQPGPNNQVKNENHAYPFVSICTPTFNRRPFWPMAIECFNNYDYPKDRIEWIIVDDGSDSIEDLVKDIPQVKYFREEKQMVLGRKRNYMHSKAIGDIIVYQDDDDYYPPERISHAVEMLMSDPNVLASGSSILFLYFKHIQQMYRLGPYGPNHSTAGTFAFKRELLKQTKYDDFKALAEERDFLKDYTVPFIQLDPLKTILVFSHEHNTFDKRKLLEHAPNPTCQPDMSIVIDDIVKDPSAKKFFLEDIDDALAKYEAGEVKNKPEVLHQIDQITKNRETQMQELERVRQETMQREDVKKAFAESNAKVDNMKRDLYRILETNKRLVAKMKTMNKNFLSVEDKKLMAQVDKDSARPPTVGIQGPTLKVIQSDKYATMDPQSVNNAMQFIGNHEVRFNIQINEGQIQEIKFQCGLEFEPHPSQNKRYLQNQVSEINLDQALSGQNVNEEDVNTIMEQTECNKPTAINALKHENGDVISCIMNIDKYKCDEVAGQSPVSEEDLATVMEQTECNRATATKALASENGDVIACIMNIDNYKCEDAPSTNVSSTDNEDVRTIMEQTSCDQPTAEKALAAEGGDVVSCIMNIDNYKCDVSEEKEEENIEMVISE</sequence>
<dbReference type="Pfam" id="PF00535">
    <property type="entry name" value="Glycos_transf_2"/>
    <property type="match status" value="1"/>
</dbReference>
<dbReference type="CDD" id="cd14278">
    <property type="entry name" value="UBA_NAC_like"/>
    <property type="match status" value="3"/>
</dbReference>
<accession>A0A6C0INT3</accession>
<feature type="domain" description="Nascent polypeptide-associated complex subunit alpha-like UBA" evidence="4">
    <location>
        <begin position="458"/>
        <end position="494"/>
    </location>
</feature>
<dbReference type="Gene3D" id="3.90.550.10">
    <property type="entry name" value="Spore Coat Polysaccharide Biosynthesis Protein SpsA, Chain A"/>
    <property type="match status" value="1"/>
</dbReference>
<feature type="region of interest" description="Disordered" evidence="2">
    <location>
        <begin position="1"/>
        <end position="25"/>
    </location>
</feature>
<dbReference type="PANTHER" id="PTHR22916">
    <property type="entry name" value="GLYCOSYLTRANSFERASE"/>
    <property type="match status" value="1"/>
</dbReference>
<dbReference type="InterPro" id="IPR001173">
    <property type="entry name" value="Glyco_trans_2-like"/>
</dbReference>
<dbReference type="Gene3D" id="1.10.8.10">
    <property type="entry name" value="DNA helicase RuvA subunit, C-terminal domain"/>
    <property type="match status" value="3"/>
</dbReference>
<feature type="coiled-coil region" evidence="1">
    <location>
        <begin position="284"/>
        <end position="328"/>
    </location>
</feature>
<dbReference type="Pfam" id="PF19026">
    <property type="entry name" value="UBA_HYPK"/>
    <property type="match status" value="3"/>
</dbReference>
<dbReference type="AlphaFoldDB" id="A0A6C0INT3"/>
<evidence type="ECO:0000256" key="2">
    <source>
        <dbReference type="SAM" id="MobiDB-lite"/>
    </source>
</evidence>
<feature type="domain" description="Nascent polypeptide-associated complex subunit alpha-like UBA" evidence="4">
    <location>
        <begin position="509"/>
        <end position="545"/>
    </location>
</feature>
<feature type="domain" description="Nascent polypeptide-associated complex subunit alpha-like UBA" evidence="4">
    <location>
        <begin position="563"/>
        <end position="598"/>
    </location>
</feature>
<dbReference type="CDD" id="cd00761">
    <property type="entry name" value="Glyco_tranf_GTA_type"/>
    <property type="match status" value="1"/>
</dbReference>